<dbReference type="RefSeq" id="WP_381525910.1">
    <property type="nucleotide sequence ID" value="NZ_JBHULN010000017.1"/>
</dbReference>
<protein>
    <recommendedName>
        <fullName evidence="3">Site-specific DNA-methyltransferase (adenine-specific)</fullName>
    </recommendedName>
</protein>
<accession>A0ABW5MAR6</accession>
<name>A0ABW5MAR6_9BACT</name>
<organism evidence="1 2">
    <name type="scientific">Spirosoma soli</name>
    <dbReference type="NCBI Taxonomy" id="1770529"/>
    <lineage>
        <taxon>Bacteria</taxon>
        <taxon>Pseudomonadati</taxon>
        <taxon>Bacteroidota</taxon>
        <taxon>Cytophagia</taxon>
        <taxon>Cytophagales</taxon>
        <taxon>Cytophagaceae</taxon>
        <taxon>Spirosoma</taxon>
    </lineage>
</organism>
<keyword evidence="2" id="KW-1185">Reference proteome</keyword>
<dbReference type="EMBL" id="JBHULN010000017">
    <property type="protein sequence ID" value="MFD2573314.1"/>
    <property type="molecule type" value="Genomic_DNA"/>
</dbReference>
<evidence type="ECO:0000313" key="1">
    <source>
        <dbReference type="EMBL" id="MFD2573314.1"/>
    </source>
</evidence>
<gene>
    <name evidence="1" type="ORF">ACFSUS_21915</name>
</gene>
<comment type="caution">
    <text evidence="1">The sequence shown here is derived from an EMBL/GenBank/DDBJ whole genome shotgun (WGS) entry which is preliminary data.</text>
</comment>
<reference evidence="2" key="1">
    <citation type="journal article" date="2019" name="Int. J. Syst. Evol. Microbiol.">
        <title>The Global Catalogue of Microorganisms (GCM) 10K type strain sequencing project: providing services to taxonomists for standard genome sequencing and annotation.</title>
        <authorList>
            <consortium name="The Broad Institute Genomics Platform"/>
            <consortium name="The Broad Institute Genome Sequencing Center for Infectious Disease"/>
            <person name="Wu L."/>
            <person name="Ma J."/>
        </authorList>
    </citation>
    <scope>NUCLEOTIDE SEQUENCE [LARGE SCALE GENOMIC DNA]</scope>
    <source>
        <strain evidence="2">KCTC 42805</strain>
    </source>
</reference>
<evidence type="ECO:0000313" key="2">
    <source>
        <dbReference type="Proteomes" id="UP001597469"/>
    </source>
</evidence>
<evidence type="ECO:0008006" key="3">
    <source>
        <dbReference type="Google" id="ProtNLM"/>
    </source>
</evidence>
<dbReference type="Proteomes" id="UP001597469">
    <property type="component" value="Unassembled WGS sequence"/>
</dbReference>
<proteinExistence type="predicted"/>
<sequence length="97" mass="10982">MLTTETKQRINTARDILVGKVPDPKSQVEQITIAMIYKFMDDMDKEAIEFGGEPTFFAGEFDKYAWSKLFAPQLGGHEVLALYAEAIVRMNQNPNIP</sequence>